<gene>
    <name evidence="11" type="ORF">L798_03859</name>
</gene>
<dbReference type="HAMAP" id="MF_03162">
    <property type="entry name" value="RNA_methyltr_E_TRM7"/>
    <property type="match status" value="1"/>
</dbReference>
<dbReference type="InParanoid" id="A0A067RB12"/>
<dbReference type="InterPro" id="IPR015507">
    <property type="entry name" value="rRNA-MeTfrase_E"/>
</dbReference>
<evidence type="ECO:0000256" key="4">
    <source>
        <dbReference type="ARBA" id="ARBA00022603"/>
    </source>
</evidence>
<evidence type="ECO:0000256" key="5">
    <source>
        <dbReference type="ARBA" id="ARBA00022679"/>
    </source>
</evidence>
<comment type="catalytic activity">
    <reaction evidence="8 9">
        <text>cytidine(32)/guanosine(34) in tRNA + 2 S-adenosyl-L-methionine = 2'-O-methylcytidine(32)/2'-O-methylguanosine(34) in tRNA + 2 S-adenosyl-L-homocysteine + 2 H(+)</text>
        <dbReference type="Rhea" id="RHEA:42396"/>
        <dbReference type="Rhea" id="RHEA-COMP:10246"/>
        <dbReference type="Rhea" id="RHEA-COMP:10247"/>
        <dbReference type="ChEBI" id="CHEBI:15378"/>
        <dbReference type="ChEBI" id="CHEBI:57856"/>
        <dbReference type="ChEBI" id="CHEBI:59789"/>
        <dbReference type="ChEBI" id="CHEBI:74269"/>
        <dbReference type="ChEBI" id="CHEBI:74445"/>
        <dbReference type="ChEBI" id="CHEBI:74495"/>
        <dbReference type="ChEBI" id="CHEBI:82748"/>
        <dbReference type="EC" id="2.1.1.205"/>
    </reaction>
</comment>
<evidence type="ECO:0000256" key="3">
    <source>
        <dbReference type="ARBA" id="ARBA00022490"/>
    </source>
</evidence>
<accession>A0A067RB12</accession>
<name>A0A067RB12_ZOONE</name>
<dbReference type="HAMAP" id="MF_01547">
    <property type="entry name" value="RNA_methyltr_E"/>
    <property type="match status" value="1"/>
</dbReference>
<dbReference type="InterPro" id="IPR002877">
    <property type="entry name" value="RNA_MeTrfase_FtsJ_dom"/>
</dbReference>
<dbReference type="PANTHER" id="PTHR10920:SF12">
    <property type="entry name" value="TRNA (CYTIDINE(32)_GUANOSINE(34)-2'-O)-METHYLTRANSFERASE-RELATED"/>
    <property type="match status" value="1"/>
</dbReference>
<dbReference type="FunCoup" id="A0A067RB12">
    <property type="interactions" value="2138"/>
</dbReference>
<dbReference type="OrthoDB" id="289250at2759"/>
<comment type="similarity">
    <text evidence="9">Belongs to the class I-like SAM-binding methyltransferase superfamily. RNA methyltransferase RlmE family. TRM7 subfamily.</text>
</comment>
<comment type="function">
    <text evidence="9">Methylates the 2'-O-ribose of nucleotides at positions 32 and 34 of the tRNA anticodon loop of substrate tRNAs.</text>
</comment>
<protein>
    <recommendedName>
        <fullName evidence="9">Putative tRNA (cytidine(32)/guanosine(34)-2'-O)-methyltransferase</fullName>
        <ecNumber evidence="9">2.1.1.205</ecNumber>
    </recommendedName>
    <alternativeName>
        <fullName evidence="9">2'-O-ribose RNA methyltransferase TRM7 homolog</fullName>
    </alternativeName>
</protein>
<dbReference type="InterPro" id="IPR050082">
    <property type="entry name" value="RNA_methyltr_RlmE"/>
</dbReference>
<feature type="binding site" evidence="9">
    <location>
        <position position="121"/>
    </location>
    <ligand>
        <name>S-adenosyl-L-methionine</name>
        <dbReference type="ChEBI" id="CHEBI:59789"/>
    </ligand>
</feature>
<dbReference type="SUPFAM" id="SSF53335">
    <property type="entry name" value="S-adenosyl-L-methionine-dependent methyltransferases"/>
    <property type="match status" value="1"/>
</dbReference>
<keyword evidence="6 9" id="KW-0949">S-adenosyl-L-methionine</keyword>
<dbReference type="FunFam" id="3.40.50.150:FF:000040">
    <property type="entry name" value="Putative ribosomal RNA methyltransferase 1"/>
    <property type="match status" value="1"/>
</dbReference>
<evidence type="ECO:0000313" key="12">
    <source>
        <dbReference type="Proteomes" id="UP000027135"/>
    </source>
</evidence>
<dbReference type="AlphaFoldDB" id="A0A067RB12"/>
<dbReference type="STRING" id="136037.A0A067RB12"/>
<dbReference type="Proteomes" id="UP000027135">
    <property type="component" value="Unassembled WGS sequence"/>
</dbReference>
<organism evidence="11 12">
    <name type="scientific">Zootermopsis nevadensis</name>
    <name type="common">Dampwood termite</name>
    <dbReference type="NCBI Taxonomy" id="136037"/>
    <lineage>
        <taxon>Eukaryota</taxon>
        <taxon>Metazoa</taxon>
        <taxon>Ecdysozoa</taxon>
        <taxon>Arthropoda</taxon>
        <taxon>Hexapoda</taxon>
        <taxon>Insecta</taxon>
        <taxon>Pterygota</taxon>
        <taxon>Neoptera</taxon>
        <taxon>Polyneoptera</taxon>
        <taxon>Dictyoptera</taxon>
        <taxon>Blattodea</taxon>
        <taxon>Blattoidea</taxon>
        <taxon>Termitoidae</taxon>
        <taxon>Termopsidae</taxon>
        <taxon>Zootermopsis</taxon>
    </lineage>
</organism>
<proteinExistence type="inferred from homology"/>
<evidence type="ECO:0000256" key="1">
    <source>
        <dbReference type="ARBA" id="ARBA00004123"/>
    </source>
</evidence>
<feature type="binding site" evidence="9">
    <location>
        <position position="96"/>
    </location>
    <ligand>
        <name>S-adenosyl-L-methionine</name>
        <dbReference type="ChEBI" id="CHEBI:59789"/>
    </ligand>
</feature>
<keyword evidence="3 9" id="KW-0963">Cytoplasm</keyword>
<dbReference type="eggNOG" id="KOG1099">
    <property type="taxonomic scope" value="Eukaryota"/>
</dbReference>
<dbReference type="Gene3D" id="3.40.50.150">
    <property type="entry name" value="Vaccinia Virus protein VP39"/>
    <property type="match status" value="1"/>
</dbReference>
<feature type="binding site" evidence="9">
    <location>
        <position position="53"/>
    </location>
    <ligand>
        <name>S-adenosyl-L-methionine</name>
        <dbReference type="ChEBI" id="CHEBI:59789"/>
    </ligand>
</feature>
<feature type="binding site" evidence="9">
    <location>
        <position position="80"/>
    </location>
    <ligand>
        <name>S-adenosyl-L-methionine</name>
        <dbReference type="ChEBI" id="CHEBI:59789"/>
    </ligand>
</feature>
<dbReference type="GO" id="GO:0005737">
    <property type="term" value="C:cytoplasm"/>
    <property type="evidence" value="ECO:0007669"/>
    <property type="project" value="UniProtKB-SubCell"/>
</dbReference>
<dbReference type="GO" id="GO:0005634">
    <property type="term" value="C:nucleus"/>
    <property type="evidence" value="ECO:0007669"/>
    <property type="project" value="UniProtKB-SubCell"/>
</dbReference>
<evidence type="ECO:0000256" key="7">
    <source>
        <dbReference type="ARBA" id="ARBA00022694"/>
    </source>
</evidence>
<evidence type="ECO:0000256" key="8">
    <source>
        <dbReference type="ARBA" id="ARBA00048902"/>
    </source>
</evidence>
<dbReference type="EC" id="2.1.1.205" evidence="9"/>
<feature type="binding site" evidence="9">
    <location>
        <position position="55"/>
    </location>
    <ligand>
        <name>S-adenosyl-L-methionine</name>
        <dbReference type="ChEBI" id="CHEBI:59789"/>
    </ligand>
</feature>
<keyword evidence="12" id="KW-1185">Reference proteome</keyword>
<sequence>MKKTSRDKRDIYYRLAKEEGWRARSAYKLLHLDQQFDIFKGVTRAVDLCAAPGSWSQVLVKKLRSHPSSDLSKVKIVAVDLQAMAPLPGLIQIVGDITKEDTAQALIKEFKDDAAQLVICDGAPDVTGLHDVDEFIQAQLLLAALNITTHVLAPGGTFVAKIFRGKDVTLLLSQLQLFFSRVNITKPDSSRSTSIEAFVVCQKYKPFPDYKPTMHNPLLNLSFDDEGIFEGANKFVSPFLASGDLQPFDSLRSCTAKLDDCAEERSQPFPELSALSVPSLTIPKK</sequence>
<dbReference type="GO" id="GO:0002181">
    <property type="term" value="P:cytoplasmic translation"/>
    <property type="evidence" value="ECO:0007669"/>
    <property type="project" value="UniProtKB-UniRule"/>
</dbReference>
<dbReference type="EMBL" id="KK852577">
    <property type="protein sequence ID" value="KDR20921.1"/>
    <property type="molecule type" value="Genomic_DNA"/>
</dbReference>
<dbReference type="Pfam" id="PF01728">
    <property type="entry name" value="FtsJ"/>
    <property type="match status" value="1"/>
</dbReference>
<evidence type="ECO:0000259" key="10">
    <source>
        <dbReference type="Pfam" id="PF01728"/>
    </source>
</evidence>
<evidence type="ECO:0000256" key="6">
    <source>
        <dbReference type="ARBA" id="ARBA00022691"/>
    </source>
</evidence>
<comment type="subcellular location">
    <subcellularLocation>
        <location evidence="2 9">Cytoplasm</location>
    </subcellularLocation>
    <subcellularLocation>
        <location evidence="1">Nucleus</location>
    </subcellularLocation>
</comment>
<evidence type="ECO:0000256" key="2">
    <source>
        <dbReference type="ARBA" id="ARBA00004496"/>
    </source>
</evidence>
<dbReference type="GO" id="GO:0002128">
    <property type="term" value="P:tRNA nucleoside ribose methylation"/>
    <property type="evidence" value="ECO:0007669"/>
    <property type="project" value="UniProtKB-UniRule"/>
</dbReference>
<reference evidence="11 12" key="1">
    <citation type="journal article" date="2014" name="Nat. Commun.">
        <title>Molecular traces of alternative social organization in a termite genome.</title>
        <authorList>
            <person name="Terrapon N."/>
            <person name="Li C."/>
            <person name="Robertson H.M."/>
            <person name="Ji L."/>
            <person name="Meng X."/>
            <person name="Booth W."/>
            <person name="Chen Z."/>
            <person name="Childers C.P."/>
            <person name="Glastad K.M."/>
            <person name="Gokhale K."/>
            <person name="Gowin J."/>
            <person name="Gronenberg W."/>
            <person name="Hermansen R.A."/>
            <person name="Hu H."/>
            <person name="Hunt B.G."/>
            <person name="Huylmans A.K."/>
            <person name="Khalil S.M."/>
            <person name="Mitchell R.D."/>
            <person name="Munoz-Torres M.C."/>
            <person name="Mustard J.A."/>
            <person name="Pan H."/>
            <person name="Reese J.T."/>
            <person name="Scharf M.E."/>
            <person name="Sun F."/>
            <person name="Vogel H."/>
            <person name="Xiao J."/>
            <person name="Yang W."/>
            <person name="Yang Z."/>
            <person name="Yang Z."/>
            <person name="Zhou J."/>
            <person name="Zhu J."/>
            <person name="Brent C.S."/>
            <person name="Elsik C.G."/>
            <person name="Goodisman M.A."/>
            <person name="Liberles D.A."/>
            <person name="Roe R.M."/>
            <person name="Vargo E.L."/>
            <person name="Vilcinskas A."/>
            <person name="Wang J."/>
            <person name="Bornberg-Bauer E."/>
            <person name="Korb J."/>
            <person name="Zhang G."/>
            <person name="Liebig J."/>
        </authorList>
    </citation>
    <scope>NUCLEOTIDE SEQUENCE [LARGE SCALE GENOMIC DNA]</scope>
    <source>
        <tissue evidence="11">Whole organism</tissue>
    </source>
</reference>
<evidence type="ECO:0000256" key="9">
    <source>
        <dbReference type="HAMAP-Rule" id="MF_03162"/>
    </source>
</evidence>
<feature type="domain" description="Ribosomal RNA methyltransferase FtsJ" evidence="10">
    <location>
        <begin position="21"/>
        <end position="204"/>
    </location>
</feature>
<keyword evidence="4 9" id="KW-0489">Methyltransferase</keyword>
<keyword evidence="5 9" id="KW-0808">Transferase</keyword>
<dbReference type="InterPro" id="IPR029063">
    <property type="entry name" value="SAM-dependent_MTases_sf"/>
</dbReference>
<evidence type="ECO:0000313" key="11">
    <source>
        <dbReference type="EMBL" id="KDR20921.1"/>
    </source>
</evidence>
<dbReference type="OMA" id="YDDMIND"/>
<keyword evidence="7 9" id="KW-0819">tRNA processing</keyword>
<dbReference type="PANTHER" id="PTHR10920">
    <property type="entry name" value="RIBOSOMAL RNA METHYLTRANSFERASE"/>
    <property type="match status" value="1"/>
</dbReference>
<dbReference type="GO" id="GO:0106340">
    <property type="term" value="F:tRNA (guanosine(34)-2'-O)-methyltransferase activity"/>
    <property type="evidence" value="ECO:0007669"/>
    <property type="project" value="UniProtKB-ARBA"/>
</dbReference>
<feature type="active site" description="Proton acceptor" evidence="9">
    <location>
        <position position="161"/>
    </location>
</feature>
<dbReference type="InterPro" id="IPR028590">
    <property type="entry name" value="RNA_methyltr_E_TRM7"/>
</dbReference>